<dbReference type="GO" id="GO:0030490">
    <property type="term" value="P:maturation of SSU-rRNA"/>
    <property type="evidence" value="ECO:0007669"/>
    <property type="project" value="UniProtKB-UniRule"/>
</dbReference>
<sequence length="119" mass="13098">MRRVDEQLREVLAEAVRGLKDPRIGFVTITGVRTSPDLGQAEVYYTVLEDDEAVRAATAEGLAHAAAALRRQLARSVRLKRVPDLHFVADPATEHGQRIEALLREVADQQPSAAEEDEG</sequence>
<dbReference type="EMBL" id="CP036402">
    <property type="protein sequence ID" value="QBI21914.1"/>
    <property type="molecule type" value="Genomic_DNA"/>
</dbReference>
<dbReference type="KEGG" id="erz:ER308_04900"/>
<comment type="function">
    <text evidence="2">One of several proteins that assist in the late maturation steps of the functional core of the 30S ribosomal subunit. Associates with free 30S ribosomal subunits (but not with 30S subunits that are part of 70S ribosomes or polysomes). Required for efficient processing of 16S rRNA. May interact with the 5'-terminal helix region of 16S rRNA.</text>
</comment>
<dbReference type="InterPro" id="IPR015946">
    <property type="entry name" value="KH_dom-like_a/b"/>
</dbReference>
<dbReference type="OrthoDB" id="307788at2"/>
<keyword evidence="4" id="KW-1185">Reference proteome</keyword>
<dbReference type="PROSITE" id="PS01319">
    <property type="entry name" value="RBFA"/>
    <property type="match status" value="1"/>
</dbReference>
<dbReference type="GO" id="GO:0005829">
    <property type="term" value="C:cytosol"/>
    <property type="evidence" value="ECO:0007669"/>
    <property type="project" value="TreeGrafter"/>
</dbReference>
<dbReference type="Pfam" id="PF02033">
    <property type="entry name" value="RBFA"/>
    <property type="match status" value="1"/>
</dbReference>
<dbReference type="GO" id="GO:0043024">
    <property type="term" value="F:ribosomal small subunit binding"/>
    <property type="evidence" value="ECO:0007669"/>
    <property type="project" value="TreeGrafter"/>
</dbReference>
<keyword evidence="1 2" id="KW-0690">Ribosome biogenesis</keyword>
<dbReference type="PANTHER" id="PTHR33515">
    <property type="entry name" value="RIBOSOME-BINDING FACTOR A, CHLOROPLASTIC-RELATED"/>
    <property type="match status" value="1"/>
</dbReference>
<organism evidence="3 4">
    <name type="scientific">Egibacter rhizosphaerae</name>
    <dbReference type="NCBI Taxonomy" id="1670831"/>
    <lineage>
        <taxon>Bacteria</taxon>
        <taxon>Bacillati</taxon>
        <taxon>Actinomycetota</taxon>
        <taxon>Nitriliruptoria</taxon>
        <taxon>Egibacterales</taxon>
        <taxon>Egibacteraceae</taxon>
        <taxon>Egibacter</taxon>
    </lineage>
</organism>
<dbReference type="InterPro" id="IPR000238">
    <property type="entry name" value="RbfA"/>
</dbReference>
<evidence type="ECO:0000313" key="4">
    <source>
        <dbReference type="Proteomes" id="UP000291469"/>
    </source>
</evidence>
<comment type="subunit">
    <text evidence="2">Monomer. Binds 30S ribosomal subunits, but not 50S ribosomal subunits or 70S ribosomes.</text>
</comment>
<name>A0A411YL18_9ACTN</name>
<dbReference type="SUPFAM" id="SSF89919">
    <property type="entry name" value="Ribosome-binding factor A, RbfA"/>
    <property type="match status" value="1"/>
</dbReference>
<proteinExistence type="inferred from homology"/>
<evidence type="ECO:0000313" key="3">
    <source>
        <dbReference type="EMBL" id="QBI21914.1"/>
    </source>
</evidence>
<dbReference type="InterPro" id="IPR023799">
    <property type="entry name" value="RbfA_dom_sf"/>
</dbReference>
<gene>
    <name evidence="2 3" type="primary">rbfA</name>
    <name evidence="3" type="ORF">ER308_04900</name>
</gene>
<accession>A0A411YL18</accession>
<reference evidence="3 4" key="1">
    <citation type="submission" date="2019-01" db="EMBL/GenBank/DDBJ databases">
        <title>Egibacter rhizosphaerae EGI 80759T.</title>
        <authorList>
            <person name="Chen D.-D."/>
            <person name="Tian Y."/>
            <person name="Jiao J.-Y."/>
            <person name="Zhang X.-T."/>
            <person name="Zhang Y.-G."/>
            <person name="Zhang Y."/>
            <person name="Xiao M."/>
            <person name="Shu W.-S."/>
            <person name="Li W.-J."/>
        </authorList>
    </citation>
    <scope>NUCLEOTIDE SEQUENCE [LARGE SCALE GENOMIC DNA]</scope>
    <source>
        <strain evidence="3 4">EGI 80759</strain>
    </source>
</reference>
<dbReference type="NCBIfam" id="TIGR00082">
    <property type="entry name" value="rbfA"/>
    <property type="match status" value="1"/>
</dbReference>
<protein>
    <recommendedName>
        <fullName evidence="2">Ribosome-binding factor A</fullName>
    </recommendedName>
</protein>
<evidence type="ECO:0000256" key="1">
    <source>
        <dbReference type="ARBA" id="ARBA00022517"/>
    </source>
</evidence>
<dbReference type="InterPro" id="IPR020053">
    <property type="entry name" value="Ribosome-bd_factorA_CS"/>
</dbReference>
<comment type="subcellular location">
    <subcellularLocation>
        <location evidence="2">Cytoplasm</location>
    </subcellularLocation>
</comment>
<comment type="similarity">
    <text evidence="2">Belongs to the RbfA family.</text>
</comment>
<dbReference type="HAMAP" id="MF_00003">
    <property type="entry name" value="RbfA"/>
    <property type="match status" value="1"/>
</dbReference>
<dbReference type="Gene3D" id="3.30.300.20">
    <property type="match status" value="1"/>
</dbReference>
<dbReference type="PANTHER" id="PTHR33515:SF1">
    <property type="entry name" value="RIBOSOME-BINDING FACTOR A, CHLOROPLASTIC-RELATED"/>
    <property type="match status" value="1"/>
</dbReference>
<keyword evidence="2" id="KW-0963">Cytoplasm</keyword>
<dbReference type="AlphaFoldDB" id="A0A411YL18"/>
<evidence type="ECO:0000256" key="2">
    <source>
        <dbReference type="HAMAP-Rule" id="MF_00003"/>
    </source>
</evidence>
<dbReference type="Proteomes" id="UP000291469">
    <property type="component" value="Chromosome"/>
</dbReference>